<dbReference type="GO" id="GO:0016747">
    <property type="term" value="F:acyltransferase activity, transferring groups other than amino-acyl groups"/>
    <property type="evidence" value="ECO:0007669"/>
    <property type="project" value="InterPro"/>
</dbReference>
<evidence type="ECO:0000256" key="1">
    <source>
        <dbReference type="ARBA" id="ARBA00022679"/>
    </source>
</evidence>
<gene>
    <name evidence="4" type="ORF">GT020_04595</name>
</gene>
<sequence>MTMIIRRADFTDPRLPAFLAAHHSDLAPQSPPESQHAWGIEALKRPGVRLWVGQSADQLAATCALAPLEPGHEELKSMRTHPGVRGRGYASRMLAHAIEDASKRGITRISLETGSAEFFAAARRLYAVNGFEPCSPFGSYGEDPYSNYMTRSLT</sequence>
<proteinExistence type="predicted"/>
<feature type="domain" description="N-acetyltransferase" evidence="3">
    <location>
        <begin position="3"/>
        <end position="154"/>
    </location>
</feature>
<evidence type="ECO:0000259" key="3">
    <source>
        <dbReference type="PROSITE" id="PS51186"/>
    </source>
</evidence>
<keyword evidence="2" id="KW-0012">Acyltransferase</keyword>
<evidence type="ECO:0000256" key="2">
    <source>
        <dbReference type="ARBA" id="ARBA00023315"/>
    </source>
</evidence>
<keyword evidence="1 4" id="KW-0808">Transferase</keyword>
<dbReference type="AlphaFoldDB" id="A0A6L9G206"/>
<protein>
    <submittedName>
        <fullName evidence="4">GNAT family N-acetyltransferase</fullName>
    </submittedName>
</protein>
<dbReference type="InterPro" id="IPR050832">
    <property type="entry name" value="Bact_Acetyltransf"/>
</dbReference>
<dbReference type="Gene3D" id="3.40.630.30">
    <property type="match status" value="1"/>
</dbReference>
<dbReference type="Proteomes" id="UP000477543">
    <property type="component" value="Unassembled WGS sequence"/>
</dbReference>
<dbReference type="PANTHER" id="PTHR43877:SF5">
    <property type="entry name" value="BLL8307 PROTEIN"/>
    <property type="match status" value="1"/>
</dbReference>
<dbReference type="InterPro" id="IPR000182">
    <property type="entry name" value="GNAT_dom"/>
</dbReference>
<reference evidence="4 5" key="1">
    <citation type="submission" date="2020-01" db="EMBL/GenBank/DDBJ databases">
        <title>Glutamicibacter soli M275.</title>
        <authorList>
            <person name="Meng X."/>
        </authorList>
    </citation>
    <scope>NUCLEOTIDE SEQUENCE [LARGE SCALE GENOMIC DNA]</scope>
    <source>
        <strain evidence="4 5">M275</strain>
    </source>
</reference>
<name>A0A6L9G206_9MICC</name>
<evidence type="ECO:0000313" key="4">
    <source>
        <dbReference type="EMBL" id="NAZ15348.1"/>
    </source>
</evidence>
<dbReference type="CDD" id="cd04301">
    <property type="entry name" value="NAT_SF"/>
    <property type="match status" value="1"/>
</dbReference>
<dbReference type="InterPro" id="IPR016181">
    <property type="entry name" value="Acyl_CoA_acyltransferase"/>
</dbReference>
<dbReference type="PROSITE" id="PS51186">
    <property type="entry name" value="GNAT"/>
    <property type="match status" value="1"/>
</dbReference>
<dbReference type="Pfam" id="PF00583">
    <property type="entry name" value="Acetyltransf_1"/>
    <property type="match status" value="1"/>
</dbReference>
<organism evidence="4 5">
    <name type="scientific">Glutamicibacter soli</name>
    <dbReference type="NCBI Taxonomy" id="453836"/>
    <lineage>
        <taxon>Bacteria</taxon>
        <taxon>Bacillati</taxon>
        <taxon>Actinomycetota</taxon>
        <taxon>Actinomycetes</taxon>
        <taxon>Micrococcales</taxon>
        <taxon>Micrococcaceae</taxon>
        <taxon>Glutamicibacter</taxon>
    </lineage>
</organism>
<accession>A0A6L9G206</accession>
<dbReference type="PANTHER" id="PTHR43877">
    <property type="entry name" value="AMINOALKYLPHOSPHONATE N-ACETYLTRANSFERASE-RELATED-RELATED"/>
    <property type="match status" value="1"/>
</dbReference>
<comment type="caution">
    <text evidence="4">The sequence shown here is derived from an EMBL/GenBank/DDBJ whole genome shotgun (WGS) entry which is preliminary data.</text>
</comment>
<dbReference type="SUPFAM" id="SSF55729">
    <property type="entry name" value="Acyl-CoA N-acyltransferases (Nat)"/>
    <property type="match status" value="1"/>
</dbReference>
<dbReference type="EMBL" id="WYDN01000003">
    <property type="protein sequence ID" value="NAZ15348.1"/>
    <property type="molecule type" value="Genomic_DNA"/>
</dbReference>
<dbReference type="RefSeq" id="WP_161447702.1">
    <property type="nucleotide sequence ID" value="NZ_WYDN01000003.1"/>
</dbReference>
<evidence type="ECO:0000313" key="5">
    <source>
        <dbReference type="Proteomes" id="UP000477543"/>
    </source>
</evidence>